<dbReference type="Gene3D" id="3.10.310.20">
    <property type="entry name" value="DHHA2 domain"/>
    <property type="match status" value="1"/>
</dbReference>
<dbReference type="Pfam" id="PF00571">
    <property type="entry name" value="CBS"/>
    <property type="match status" value="2"/>
</dbReference>
<dbReference type="InterPro" id="IPR038763">
    <property type="entry name" value="DHH_sf"/>
</dbReference>
<keyword evidence="8" id="KW-0129">CBS domain</keyword>
<gene>
    <name evidence="10" type="ORF">CLNEO_29360</name>
</gene>
<evidence type="ECO:0000256" key="4">
    <source>
        <dbReference type="ARBA" id="ARBA00022801"/>
    </source>
</evidence>
<comment type="caution">
    <text evidence="10">The sequence shown here is derived from an EMBL/GenBank/DDBJ whole genome shotgun (WGS) entry which is preliminary data.</text>
</comment>
<evidence type="ECO:0000313" key="11">
    <source>
        <dbReference type="Proteomes" id="UP000070539"/>
    </source>
</evidence>
<evidence type="ECO:0000256" key="8">
    <source>
        <dbReference type="PROSITE-ProRule" id="PRU00703"/>
    </source>
</evidence>
<evidence type="ECO:0000256" key="6">
    <source>
        <dbReference type="ARBA" id="ARBA00032535"/>
    </source>
</evidence>
<dbReference type="OrthoDB" id="9766150at2"/>
<dbReference type="SMART" id="SM01131">
    <property type="entry name" value="DHHA2"/>
    <property type="match status" value="1"/>
</dbReference>
<dbReference type="InterPro" id="IPR010766">
    <property type="entry name" value="DRTGG"/>
</dbReference>
<evidence type="ECO:0000256" key="5">
    <source>
        <dbReference type="ARBA" id="ARBA00023211"/>
    </source>
</evidence>
<protein>
    <recommendedName>
        <fullName evidence="2">inorganic diphosphatase</fullName>
        <ecNumber evidence="2">3.6.1.1</ecNumber>
    </recommendedName>
    <alternativeName>
        <fullName evidence="6">Pyrophosphate phospho-hydrolase</fullName>
    </alternativeName>
</protein>
<dbReference type="SUPFAM" id="SSF75138">
    <property type="entry name" value="HprK N-terminal domain-like"/>
    <property type="match status" value="1"/>
</dbReference>
<dbReference type="PROSITE" id="PS51371">
    <property type="entry name" value="CBS"/>
    <property type="match status" value="2"/>
</dbReference>
<dbReference type="GO" id="GO:0005737">
    <property type="term" value="C:cytoplasm"/>
    <property type="evidence" value="ECO:0007669"/>
    <property type="project" value="InterPro"/>
</dbReference>
<keyword evidence="5" id="KW-0464">Manganese</keyword>
<dbReference type="InterPro" id="IPR028979">
    <property type="entry name" value="Ser_kin/Pase_Hpr-like_N_sf"/>
</dbReference>
<dbReference type="SMART" id="SM00116">
    <property type="entry name" value="CBS"/>
    <property type="match status" value="2"/>
</dbReference>
<evidence type="ECO:0000256" key="3">
    <source>
        <dbReference type="ARBA" id="ARBA00022723"/>
    </source>
</evidence>
<dbReference type="SUPFAM" id="SSF64182">
    <property type="entry name" value="DHH phosphoesterases"/>
    <property type="match status" value="1"/>
</dbReference>
<dbReference type="STRING" id="36847.CLNEO_29360"/>
<comment type="catalytic activity">
    <reaction evidence="7">
        <text>diphosphate + H2O = 2 phosphate + H(+)</text>
        <dbReference type="Rhea" id="RHEA:24576"/>
        <dbReference type="ChEBI" id="CHEBI:15377"/>
        <dbReference type="ChEBI" id="CHEBI:15378"/>
        <dbReference type="ChEBI" id="CHEBI:33019"/>
        <dbReference type="ChEBI" id="CHEBI:43474"/>
        <dbReference type="EC" id="3.6.1.1"/>
    </reaction>
</comment>
<dbReference type="AlphaFoldDB" id="A0A136WAY9"/>
<keyword evidence="4 10" id="KW-0378">Hydrolase</keyword>
<dbReference type="EC" id="3.6.1.1" evidence="2"/>
<accession>A0A136WAY9</accession>
<dbReference type="NCBIfam" id="NF011442">
    <property type="entry name" value="PRK14869.1-4"/>
    <property type="match status" value="1"/>
</dbReference>
<dbReference type="SUPFAM" id="SSF54631">
    <property type="entry name" value="CBS-domain pair"/>
    <property type="match status" value="1"/>
</dbReference>
<evidence type="ECO:0000256" key="7">
    <source>
        <dbReference type="ARBA" id="ARBA00047820"/>
    </source>
</evidence>
<dbReference type="InterPro" id="IPR038222">
    <property type="entry name" value="DHHA2_dom_sf"/>
</dbReference>
<name>A0A136WAY9_9FIRM</name>
<sequence>MQKEKTIFVIGHKNPDTDSICSAIAYAQLKNKLNEGNFAAKRAGEINNETKFVLEYFGVNMPEFIGHVGTQVSDVTIKSTPPISRDFSLKKAWNTMRDLGDATMPVVQDGKLEGIISVKDIATANMDVYETHILAMSHTSYTNILETIDGKMIVGDENDIVTKGKILIGAANPDLLESYVDEGDIVITGNRFESQLCGIEMNAGCIVVCMGAPVSKTIQKLAMENNCKIISTPHDTYMTARLMSQSTPVGYFMRKEGLVSFQKDDFVSDIKAVLSKIRHRDFPVLDHDGNYRGMLSRRSLLDMEKKKIILVDHNEKAQAVDGIDEAEIMEIIDHHRLGSLETAMPVYFRNQPVGCTATIIYGMYLENGIEITKEIAGLLCSAILSDTLVFRSPTCTQKDKVAAEATARLAGIEIQEYAEKMFRAGSSLGDKVPQEIFYQDFKKFSGSGLTFGVGQISSLDQEELTQLRPKIAAYMESIKGSCDILFFLLTNILTESSELVFVGEKAKDVVDAAFCGTIEDNWIFLPGMVSRKKQFVPKILNGIQQVL</sequence>
<dbReference type="Gene3D" id="3.90.1640.10">
    <property type="entry name" value="inorganic pyrophosphatase (n-terminal core)"/>
    <property type="match status" value="1"/>
</dbReference>
<dbReference type="Pfam" id="PF02833">
    <property type="entry name" value="DHHA2"/>
    <property type="match status" value="1"/>
</dbReference>
<dbReference type="Pfam" id="PF01368">
    <property type="entry name" value="DHH"/>
    <property type="match status" value="1"/>
</dbReference>
<dbReference type="Pfam" id="PF07085">
    <property type="entry name" value="DRTGG"/>
    <property type="match status" value="1"/>
</dbReference>
<dbReference type="Proteomes" id="UP000070539">
    <property type="component" value="Unassembled WGS sequence"/>
</dbReference>
<reference evidence="10 11" key="1">
    <citation type="submission" date="2016-01" db="EMBL/GenBank/DDBJ databases">
        <title>Genome sequence of Clostridium neopropionicum X4, DSM-3847.</title>
        <authorList>
            <person name="Poehlein A."/>
            <person name="Beck M.H."/>
            <person name="Bengelsdorf F.R."/>
            <person name="Daniel R."/>
            <person name="Duerre P."/>
        </authorList>
    </citation>
    <scope>NUCLEOTIDE SEQUENCE [LARGE SCALE GENOMIC DNA]</scope>
    <source>
        <strain evidence="10 11">DSM-3847</strain>
    </source>
</reference>
<dbReference type="InterPro" id="IPR001667">
    <property type="entry name" value="DDH_dom"/>
</dbReference>
<keyword evidence="11" id="KW-1185">Reference proteome</keyword>
<evidence type="ECO:0000256" key="1">
    <source>
        <dbReference type="ARBA" id="ARBA00001936"/>
    </source>
</evidence>
<dbReference type="FunFam" id="3.90.1640.10:FF:000001">
    <property type="entry name" value="Probable manganese-dependent inorganic pyrophosphatase"/>
    <property type="match status" value="1"/>
</dbReference>
<dbReference type="PATRIC" id="fig|36847.3.peg.3430"/>
<feature type="domain" description="CBS" evidence="9">
    <location>
        <begin position="76"/>
        <end position="136"/>
    </location>
</feature>
<evidence type="ECO:0000313" key="10">
    <source>
        <dbReference type="EMBL" id="KXL51684.1"/>
    </source>
</evidence>
<dbReference type="PANTHER" id="PTHR12112">
    <property type="entry name" value="BNIP - RELATED"/>
    <property type="match status" value="1"/>
</dbReference>
<dbReference type="GO" id="GO:0004427">
    <property type="term" value="F:inorganic diphosphate phosphatase activity"/>
    <property type="evidence" value="ECO:0007669"/>
    <property type="project" value="UniProtKB-EC"/>
</dbReference>
<dbReference type="Gene3D" id="3.10.580.10">
    <property type="entry name" value="CBS-domain"/>
    <property type="match status" value="1"/>
</dbReference>
<feature type="domain" description="CBS" evidence="9">
    <location>
        <begin position="253"/>
        <end position="310"/>
    </location>
</feature>
<dbReference type="NCBIfam" id="NF011443">
    <property type="entry name" value="PRK14869.1-5"/>
    <property type="match status" value="1"/>
</dbReference>
<dbReference type="PANTHER" id="PTHR12112:SF22">
    <property type="entry name" value="MANGANESE-DEPENDENT INORGANIC PYROPHOSPHATASE-RELATED"/>
    <property type="match status" value="1"/>
</dbReference>
<keyword evidence="3" id="KW-0479">Metal-binding</keyword>
<evidence type="ECO:0000256" key="2">
    <source>
        <dbReference type="ARBA" id="ARBA00012146"/>
    </source>
</evidence>
<dbReference type="GO" id="GO:0046872">
    <property type="term" value="F:metal ion binding"/>
    <property type="evidence" value="ECO:0007669"/>
    <property type="project" value="UniProtKB-KW"/>
</dbReference>
<dbReference type="InterPro" id="IPR000644">
    <property type="entry name" value="CBS_dom"/>
</dbReference>
<evidence type="ECO:0000259" key="9">
    <source>
        <dbReference type="PROSITE" id="PS51371"/>
    </source>
</evidence>
<proteinExistence type="predicted"/>
<organism evidence="10 11">
    <name type="scientific">Anaerotignum neopropionicum</name>
    <dbReference type="NCBI Taxonomy" id="36847"/>
    <lineage>
        <taxon>Bacteria</taxon>
        <taxon>Bacillati</taxon>
        <taxon>Bacillota</taxon>
        <taxon>Clostridia</taxon>
        <taxon>Lachnospirales</taxon>
        <taxon>Anaerotignaceae</taxon>
        <taxon>Anaerotignum</taxon>
    </lineage>
</organism>
<dbReference type="InterPro" id="IPR004097">
    <property type="entry name" value="DHHA2"/>
</dbReference>
<dbReference type="InterPro" id="IPR046342">
    <property type="entry name" value="CBS_dom_sf"/>
</dbReference>
<comment type="cofactor">
    <cofactor evidence="1">
        <name>Mn(2+)</name>
        <dbReference type="ChEBI" id="CHEBI:29035"/>
    </cofactor>
</comment>
<dbReference type="RefSeq" id="WP_066090994.1">
    <property type="nucleotide sequence ID" value="NZ_LRVM01000018.1"/>
</dbReference>
<dbReference type="EMBL" id="LRVM01000018">
    <property type="protein sequence ID" value="KXL51684.1"/>
    <property type="molecule type" value="Genomic_DNA"/>
</dbReference>
<dbReference type="Gene3D" id="3.40.1390.20">
    <property type="entry name" value="HprK N-terminal domain-like"/>
    <property type="match status" value="1"/>
</dbReference>